<evidence type="ECO:0000256" key="4">
    <source>
        <dbReference type="ARBA" id="ARBA00022960"/>
    </source>
</evidence>
<feature type="transmembrane region" description="Helical" evidence="8">
    <location>
        <begin position="54"/>
        <end position="72"/>
    </location>
</feature>
<dbReference type="PATRIC" id="fig|1121338.3.peg.985"/>
<reference evidence="10 11" key="1">
    <citation type="submission" date="2016-02" db="EMBL/GenBank/DDBJ databases">
        <title>Genome sequence of Clostridium tepidiprofundi DSM 19306.</title>
        <authorList>
            <person name="Poehlein A."/>
            <person name="Daniel R."/>
        </authorList>
    </citation>
    <scope>NUCLEOTIDE SEQUENCE [LARGE SCALE GENOMIC DNA]</scope>
    <source>
        <strain evidence="10 11">DSM 19306</strain>
    </source>
</reference>
<keyword evidence="3 8" id="KW-0812">Transmembrane</keyword>
<dbReference type="AlphaFoldDB" id="A0A151B5F4"/>
<organism evidence="10 11">
    <name type="scientific">Clostridium tepidiprofundi DSM 19306</name>
    <dbReference type="NCBI Taxonomy" id="1121338"/>
    <lineage>
        <taxon>Bacteria</taxon>
        <taxon>Bacillati</taxon>
        <taxon>Bacillota</taxon>
        <taxon>Clostridia</taxon>
        <taxon>Eubacteriales</taxon>
        <taxon>Clostridiaceae</taxon>
        <taxon>Clostridium</taxon>
    </lineage>
</organism>
<dbReference type="Proteomes" id="UP000075531">
    <property type="component" value="Unassembled WGS sequence"/>
</dbReference>
<keyword evidence="7 8" id="KW-0472">Membrane</keyword>
<gene>
    <name evidence="8 10" type="primary">murJ</name>
    <name evidence="10" type="ORF">CLTEP_09550</name>
</gene>
<dbReference type="STRING" id="1121338.CLTEP_09550"/>
<evidence type="ECO:0000313" key="10">
    <source>
        <dbReference type="EMBL" id="KYH35135.1"/>
    </source>
</evidence>
<dbReference type="GO" id="GO:0071555">
    <property type="term" value="P:cell wall organization"/>
    <property type="evidence" value="ECO:0007669"/>
    <property type="project" value="UniProtKB-UniRule"/>
</dbReference>
<dbReference type="PANTHER" id="PTHR47019:SF1">
    <property type="entry name" value="LIPID II FLIPPASE MURJ"/>
    <property type="match status" value="1"/>
</dbReference>
<protein>
    <recommendedName>
        <fullName evidence="8">Probable lipid II flippase MurJ</fullName>
    </recommendedName>
</protein>
<feature type="transmembrane region" description="Helical" evidence="8">
    <location>
        <begin position="304"/>
        <end position="322"/>
    </location>
</feature>
<feature type="transmembrane region" description="Helical" evidence="8">
    <location>
        <begin position="156"/>
        <end position="176"/>
    </location>
</feature>
<comment type="pathway">
    <text evidence="8">Cell wall biogenesis; peptidoglycan biosynthesis.</text>
</comment>
<feature type="transmembrane region" description="Helical" evidence="8">
    <location>
        <begin position="182"/>
        <end position="199"/>
    </location>
</feature>
<dbReference type="Pfam" id="PF03023">
    <property type="entry name" value="MurJ"/>
    <property type="match status" value="1"/>
</dbReference>
<evidence type="ECO:0000256" key="9">
    <source>
        <dbReference type="PIRNR" id="PIRNR002869"/>
    </source>
</evidence>
<evidence type="ECO:0000256" key="3">
    <source>
        <dbReference type="ARBA" id="ARBA00022692"/>
    </source>
</evidence>
<evidence type="ECO:0000256" key="5">
    <source>
        <dbReference type="ARBA" id="ARBA00022984"/>
    </source>
</evidence>
<feature type="transmembrane region" description="Helical" evidence="8">
    <location>
        <begin position="12"/>
        <end position="34"/>
    </location>
</feature>
<comment type="function">
    <text evidence="8 9">Involved in peptidoglycan biosynthesis. Transports lipid-linked peptidoglycan precursors from the inner to the outer leaflet of the cytoplasmic membrane.</text>
</comment>
<keyword evidence="2 8" id="KW-1003">Cell membrane</keyword>
<feature type="transmembrane region" description="Helical" evidence="8">
    <location>
        <begin position="128"/>
        <end position="149"/>
    </location>
</feature>
<dbReference type="EMBL" id="LTBA01000006">
    <property type="protein sequence ID" value="KYH35135.1"/>
    <property type="molecule type" value="Genomic_DNA"/>
</dbReference>
<keyword evidence="11" id="KW-1185">Reference proteome</keyword>
<feature type="transmembrane region" description="Helical" evidence="8">
    <location>
        <begin position="84"/>
        <end position="108"/>
    </location>
</feature>
<dbReference type="UniPathway" id="UPA00219"/>
<evidence type="ECO:0000256" key="8">
    <source>
        <dbReference type="HAMAP-Rule" id="MF_02078"/>
    </source>
</evidence>
<comment type="similarity">
    <text evidence="8 9">Belongs to the MurJ/MviN family.</text>
</comment>
<dbReference type="PIRSF" id="PIRSF002869">
    <property type="entry name" value="MviN"/>
    <property type="match status" value="1"/>
</dbReference>
<keyword evidence="4 8" id="KW-0133">Cell shape</keyword>
<dbReference type="GO" id="GO:0034204">
    <property type="term" value="P:lipid translocation"/>
    <property type="evidence" value="ECO:0007669"/>
    <property type="project" value="TreeGrafter"/>
</dbReference>
<feature type="transmembrane region" description="Helical" evidence="8">
    <location>
        <begin position="437"/>
        <end position="457"/>
    </location>
</feature>
<keyword evidence="5 8" id="KW-0573">Peptidoglycan synthesis</keyword>
<evidence type="ECO:0000313" key="11">
    <source>
        <dbReference type="Proteomes" id="UP000075531"/>
    </source>
</evidence>
<dbReference type="InterPro" id="IPR004268">
    <property type="entry name" value="MurJ"/>
</dbReference>
<comment type="subcellular location">
    <subcellularLocation>
        <location evidence="1 8">Cell membrane</location>
        <topology evidence="1 8">Multi-pass membrane protein</topology>
    </subcellularLocation>
</comment>
<dbReference type="InterPro" id="IPR051050">
    <property type="entry name" value="Lipid_II_flippase_MurJ/MviN"/>
</dbReference>
<keyword evidence="6 8" id="KW-1133">Transmembrane helix</keyword>
<proteinExistence type="inferred from homology"/>
<evidence type="ECO:0000256" key="6">
    <source>
        <dbReference type="ARBA" id="ARBA00022989"/>
    </source>
</evidence>
<dbReference type="GO" id="GO:0015648">
    <property type="term" value="F:lipid-linked peptidoglycan transporter activity"/>
    <property type="evidence" value="ECO:0007669"/>
    <property type="project" value="UniProtKB-UniRule"/>
</dbReference>
<name>A0A151B5F4_9CLOT</name>
<dbReference type="PRINTS" id="PR01806">
    <property type="entry name" value="VIRFACTRMVIN"/>
</dbReference>
<feature type="transmembrane region" description="Helical" evidence="8">
    <location>
        <begin position="261"/>
        <end position="283"/>
    </location>
</feature>
<dbReference type="CDD" id="cd13123">
    <property type="entry name" value="MATE_MurJ_like"/>
    <property type="match status" value="1"/>
</dbReference>
<dbReference type="GO" id="GO:0005886">
    <property type="term" value="C:plasma membrane"/>
    <property type="evidence" value="ECO:0007669"/>
    <property type="project" value="UniProtKB-SubCell"/>
</dbReference>
<sequence>MTKVKNMAKYSAMITIVLILSKTVGVLRDILIAGYFGATRITDMYTTATNIPQLFYGCIGAALTVSFIPVFSNVKKDKEKANMFFNNILNIVFLICLALTLVGTLFSTQLTELMASGFTPEQIAKTSFLTKIVMPSIIFFAINGLYTGYLQSYDIFLQPAFTSIVANMAIIVGVVIFYKYGVVAAIIAYLIGSIIQLFIQRPFMKEYKYKPYINFKDTNIRKMLILSVPIIISTAVGRINVMVANNYASTLPAGSVAIVSYATRLTSLINQVFIVSITTVFYPKLTEKFTENATEEFNALIVKALNIIVIIVIPLVLGLFILSEPVVKLVFEHGKFTSEATRVTSQCLRYLVFSAIGYSFMDILGKVFFSSKDTLTPMINGFIQIGLNILLVIILTPIYGINGLVTATTISVSVVAIIMFIELNIKLKGINYNKSIITFLKSLISSVIMAAVVYVAYKYLNIIFIKNSVAFLALKICLSTFVGIISYALLLKLLKVKELSEVLPIRSIRTKNK</sequence>
<feature type="transmembrane region" description="Helical" evidence="8">
    <location>
        <begin position="381"/>
        <end position="399"/>
    </location>
</feature>
<dbReference type="GO" id="GO:0009252">
    <property type="term" value="P:peptidoglycan biosynthetic process"/>
    <property type="evidence" value="ECO:0007669"/>
    <property type="project" value="UniProtKB-UniRule"/>
</dbReference>
<comment type="caution">
    <text evidence="10">The sequence shown here is derived from an EMBL/GenBank/DDBJ whole genome shotgun (WGS) entry which is preliminary data.</text>
</comment>
<dbReference type="RefSeq" id="WP_066823311.1">
    <property type="nucleotide sequence ID" value="NZ_LTBA01000006.1"/>
</dbReference>
<keyword evidence="8 9" id="KW-0961">Cell wall biogenesis/degradation</keyword>
<dbReference type="NCBIfam" id="TIGR01695">
    <property type="entry name" value="murJ_mviN"/>
    <property type="match status" value="1"/>
</dbReference>
<dbReference type="PANTHER" id="PTHR47019">
    <property type="entry name" value="LIPID II FLIPPASE MURJ"/>
    <property type="match status" value="1"/>
</dbReference>
<feature type="transmembrane region" description="Helical" evidence="8">
    <location>
        <begin position="220"/>
        <end position="241"/>
    </location>
</feature>
<feature type="transmembrane region" description="Helical" evidence="8">
    <location>
        <begin position="405"/>
        <end position="425"/>
    </location>
</feature>
<dbReference type="GO" id="GO:0008360">
    <property type="term" value="P:regulation of cell shape"/>
    <property type="evidence" value="ECO:0007669"/>
    <property type="project" value="UniProtKB-UniRule"/>
</dbReference>
<dbReference type="HAMAP" id="MF_02078">
    <property type="entry name" value="MurJ_MviN"/>
    <property type="match status" value="1"/>
</dbReference>
<keyword evidence="8 9" id="KW-0813">Transport</keyword>
<evidence type="ECO:0000256" key="2">
    <source>
        <dbReference type="ARBA" id="ARBA00022475"/>
    </source>
</evidence>
<evidence type="ECO:0000256" key="7">
    <source>
        <dbReference type="ARBA" id="ARBA00023136"/>
    </source>
</evidence>
<accession>A0A151B5F4</accession>
<evidence type="ECO:0000256" key="1">
    <source>
        <dbReference type="ARBA" id="ARBA00004651"/>
    </source>
</evidence>
<feature type="transmembrane region" description="Helical" evidence="8">
    <location>
        <begin position="469"/>
        <end position="490"/>
    </location>
</feature>